<proteinExistence type="predicted"/>
<reference evidence="1" key="1">
    <citation type="submission" date="2014-09" db="EMBL/GenBank/DDBJ databases">
        <authorList>
            <person name="Magalhaes I.L.F."/>
            <person name="Oliveira U."/>
            <person name="Santos F.R."/>
            <person name="Vidigal T.H.D.A."/>
            <person name="Brescovit A.D."/>
            <person name="Santos A.J."/>
        </authorList>
    </citation>
    <scope>NUCLEOTIDE SEQUENCE</scope>
    <source>
        <tissue evidence="1">Shoot tissue taken approximately 20 cm above the soil surface</tissue>
    </source>
</reference>
<reference evidence="1" key="2">
    <citation type="journal article" date="2015" name="Data Brief">
        <title>Shoot transcriptome of the giant reed, Arundo donax.</title>
        <authorList>
            <person name="Barrero R.A."/>
            <person name="Guerrero F.D."/>
            <person name="Moolhuijzen P."/>
            <person name="Goolsby J.A."/>
            <person name="Tidwell J."/>
            <person name="Bellgard S.E."/>
            <person name="Bellgard M.I."/>
        </authorList>
    </citation>
    <scope>NUCLEOTIDE SEQUENCE</scope>
    <source>
        <tissue evidence="1">Shoot tissue taken approximately 20 cm above the soil surface</tissue>
    </source>
</reference>
<name>A0A0A9B788_ARUDO</name>
<protein>
    <submittedName>
        <fullName evidence="1">Uncharacterized protein</fullName>
    </submittedName>
</protein>
<dbReference type="AlphaFoldDB" id="A0A0A9B788"/>
<organism evidence="1">
    <name type="scientific">Arundo donax</name>
    <name type="common">Giant reed</name>
    <name type="synonym">Donax arundinaceus</name>
    <dbReference type="NCBI Taxonomy" id="35708"/>
    <lineage>
        <taxon>Eukaryota</taxon>
        <taxon>Viridiplantae</taxon>
        <taxon>Streptophyta</taxon>
        <taxon>Embryophyta</taxon>
        <taxon>Tracheophyta</taxon>
        <taxon>Spermatophyta</taxon>
        <taxon>Magnoliopsida</taxon>
        <taxon>Liliopsida</taxon>
        <taxon>Poales</taxon>
        <taxon>Poaceae</taxon>
        <taxon>PACMAD clade</taxon>
        <taxon>Arundinoideae</taxon>
        <taxon>Arundineae</taxon>
        <taxon>Arundo</taxon>
    </lineage>
</organism>
<sequence>MQLLRAEMYLPGSMRHSPPHSCKNLLMLKHRHC</sequence>
<dbReference type="EMBL" id="GBRH01238684">
    <property type="protein sequence ID" value="JAD59211.1"/>
    <property type="molecule type" value="Transcribed_RNA"/>
</dbReference>
<evidence type="ECO:0000313" key="1">
    <source>
        <dbReference type="EMBL" id="JAD59211.1"/>
    </source>
</evidence>
<accession>A0A0A9B788</accession>